<gene>
    <name evidence="3" type="ORF">DARMORV10_C08P29800.1</name>
    <name evidence="4" type="ORF">HID58_082224</name>
</gene>
<feature type="region of interest" description="Disordered" evidence="1">
    <location>
        <begin position="537"/>
        <end position="569"/>
    </location>
</feature>
<dbReference type="SUPFAM" id="SSF52047">
    <property type="entry name" value="RNI-like"/>
    <property type="match status" value="2"/>
</dbReference>
<evidence type="ECO:0000313" key="4">
    <source>
        <dbReference type="EMBL" id="KAH0865013.1"/>
    </source>
</evidence>
<reference evidence="3" key="1">
    <citation type="submission" date="2021-01" db="EMBL/GenBank/DDBJ databases">
        <authorList>
            <consortium name="Genoscope - CEA"/>
            <person name="William W."/>
        </authorList>
    </citation>
    <scope>NUCLEOTIDE SEQUENCE</scope>
</reference>
<dbReference type="OrthoDB" id="6362633at2759"/>
<dbReference type="SUPFAM" id="SSF81383">
    <property type="entry name" value="F-box domain"/>
    <property type="match status" value="1"/>
</dbReference>
<dbReference type="AlphaFoldDB" id="A0A816UQF5"/>
<dbReference type="PANTHER" id="PTHR13382:SF21">
    <property type="entry name" value="OS12G0601000 PROTEIN"/>
    <property type="match status" value="1"/>
</dbReference>
<evidence type="ECO:0000256" key="1">
    <source>
        <dbReference type="SAM" id="MobiDB-lite"/>
    </source>
</evidence>
<evidence type="ECO:0000313" key="3">
    <source>
        <dbReference type="EMBL" id="CAF2111750.1"/>
    </source>
</evidence>
<sequence length="583" mass="63556">MQPQPHIPPATANAAISAALKSQRSRKNRGSYSCGRCGQPKKGHVCHLPPLDVPSTPIAPEPVTSIAAAASSTRSTVVSLSSAPLRQSFTNLRRALSFDDDVDARDEPDPTDLTDLNLDTEIVQPGRFHAVALWEVLKRLPPSGLLMAARVCKGWRETARKMWKAAEELRIRVPKRAQIGYVGSLLQKCPGLVTLSLKLESDFDATTLACIAFSCPNLEVLEILTCGAAVNRISGDELGRFVSNKRGLTSLKMEGCSNLGGFSLTSTSLSTLWLSDLHSLSKMIFNCPNLIEISLEFSQQEGDSTDLVTMVDGLGRTCTRLQNIHIASLKLSHTVVLALTAVNFSCLRMLSLVLGIDIIDASVDAISSSYTNLELLDLSGSSITDTGLGMICDVLPDTLSKLLVALCPNITSSGIQFATAQLPLLELMDCGMTVSDPNSDNPSTPQKTPGYNQKMFIKHKRMKKLSLWGCSSLDALFLNCPELKDLNLNSCNNLQPESLVIQCPKLEIVHALGCQKLLTVAIRKQVSENFAAGENHMTRKRLADGSKRIQAPPSLYQETREDDENYPAKKRRKIEREVCTIID</sequence>
<dbReference type="Proteomes" id="UP000824890">
    <property type="component" value="Unassembled WGS sequence"/>
</dbReference>
<dbReference type="Proteomes" id="UP001295469">
    <property type="component" value="Chromosome C08"/>
</dbReference>
<name>A0A816UQF5_BRANA</name>
<evidence type="ECO:0000259" key="2">
    <source>
        <dbReference type="Pfam" id="PF00646"/>
    </source>
</evidence>
<dbReference type="EMBL" id="JAGKQM010000018">
    <property type="protein sequence ID" value="KAH0865013.1"/>
    <property type="molecule type" value="Genomic_DNA"/>
</dbReference>
<feature type="region of interest" description="Disordered" evidence="1">
    <location>
        <begin position="19"/>
        <end position="41"/>
    </location>
</feature>
<dbReference type="InterPro" id="IPR036047">
    <property type="entry name" value="F-box-like_dom_sf"/>
</dbReference>
<feature type="domain" description="F-box" evidence="2">
    <location>
        <begin position="132"/>
        <end position="162"/>
    </location>
</feature>
<keyword evidence="5" id="KW-1185">Reference proteome</keyword>
<dbReference type="InterPro" id="IPR032675">
    <property type="entry name" value="LRR_dom_sf"/>
</dbReference>
<dbReference type="Gene3D" id="3.80.10.10">
    <property type="entry name" value="Ribonuclease Inhibitor"/>
    <property type="match status" value="2"/>
</dbReference>
<organism evidence="3">
    <name type="scientific">Brassica napus</name>
    <name type="common">Rape</name>
    <dbReference type="NCBI Taxonomy" id="3708"/>
    <lineage>
        <taxon>Eukaryota</taxon>
        <taxon>Viridiplantae</taxon>
        <taxon>Streptophyta</taxon>
        <taxon>Embryophyta</taxon>
        <taxon>Tracheophyta</taxon>
        <taxon>Spermatophyta</taxon>
        <taxon>Magnoliopsida</taxon>
        <taxon>eudicotyledons</taxon>
        <taxon>Gunneridae</taxon>
        <taxon>Pentapetalae</taxon>
        <taxon>rosids</taxon>
        <taxon>malvids</taxon>
        <taxon>Brassicales</taxon>
        <taxon>Brassicaceae</taxon>
        <taxon>Brassiceae</taxon>
        <taxon>Brassica</taxon>
    </lineage>
</organism>
<protein>
    <submittedName>
        <fullName evidence="3">(rape) hypothetical protein</fullName>
    </submittedName>
</protein>
<dbReference type="InterPro" id="IPR001810">
    <property type="entry name" value="F-box_dom"/>
</dbReference>
<reference evidence="4 5" key="2">
    <citation type="submission" date="2021-05" db="EMBL/GenBank/DDBJ databases">
        <title>Genome Assembly of Synthetic Allotetraploid Brassica napus Reveals Homoeologous Exchanges between Subgenomes.</title>
        <authorList>
            <person name="Davis J.T."/>
        </authorList>
    </citation>
    <scope>NUCLEOTIDE SEQUENCE [LARGE SCALE GENOMIC DNA]</scope>
    <source>
        <strain evidence="5">cv. Da-Ae</strain>
        <tissue evidence="4">Seedling</tissue>
    </source>
</reference>
<dbReference type="InterPro" id="IPR050648">
    <property type="entry name" value="F-box_LRR-repeat"/>
</dbReference>
<accession>A0A816UQF5</accession>
<dbReference type="EMBL" id="HG994372">
    <property type="protein sequence ID" value="CAF2111750.1"/>
    <property type="molecule type" value="Genomic_DNA"/>
</dbReference>
<dbReference type="PANTHER" id="PTHR13382">
    <property type="entry name" value="MITOCHONDRIAL ATP SYNTHASE COUPLING FACTOR B"/>
    <property type="match status" value="1"/>
</dbReference>
<dbReference type="SMR" id="A0A816UQF5"/>
<dbReference type="Pfam" id="PF00646">
    <property type="entry name" value="F-box"/>
    <property type="match status" value="1"/>
</dbReference>
<evidence type="ECO:0000313" key="5">
    <source>
        <dbReference type="Proteomes" id="UP000824890"/>
    </source>
</evidence>
<proteinExistence type="predicted"/>
<dbReference type="KEGG" id="bna:106411897"/>